<accession>A0A343US46</accession>
<protein>
    <submittedName>
        <fullName evidence="1">Uncharacterized protein</fullName>
    </submittedName>
</protein>
<dbReference type="EMBL" id="MF974398">
    <property type="protein sequence ID" value="AVH81619.1"/>
    <property type="molecule type" value="Genomic_DNA"/>
</dbReference>
<dbReference type="AlphaFoldDB" id="A0A343US46"/>
<dbReference type="RefSeq" id="WP_181373408.1">
    <property type="nucleotide sequence ID" value="NZ_MF974398.1"/>
</dbReference>
<sequence length="139" mass="16542">MSNLSKKFGYHNKNLYYEALTKTHNYIKQCYRREYIRTSDELAAVACRSALVSVLHGVKRLITNDEMIVIERTRLGGEYMREQIFYFLFISRTLRNAGLFCDHDLDTIQWLLKKLPIRHPKMPSRMFHLLKSSVSRWPV</sequence>
<reference evidence="1" key="1">
    <citation type="journal article" date="2018" name="Sci. Rep.">
        <title>Characterization of LE3 and LE4, the only lytic phages known to infect the spirochete Leptospira.</title>
        <authorList>
            <person name="Schiettekatte O."/>
            <person name="Vincent A.T."/>
            <person name="Malosse C."/>
            <person name="Lechat P."/>
            <person name="Chamot-Rooke J."/>
            <person name="Veyrier F.J."/>
            <person name="Picardeau M."/>
            <person name="Bourhy P."/>
        </authorList>
    </citation>
    <scope>NUCLEOTIDE SEQUENCE</scope>
    <source>
        <plasmid evidence="1">p2_L200901116</plasmid>
    </source>
</reference>
<organism evidence="1">
    <name type="scientific">Leptospira mayottensis 200901116</name>
    <dbReference type="NCBI Taxonomy" id="1192864"/>
    <lineage>
        <taxon>Bacteria</taxon>
        <taxon>Pseudomonadati</taxon>
        <taxon>Spirochaetota</taxon>
        <taxon>Spirochaetia</taxon>
        <taxon>Leptospirales</taxon>
        <taxon>Leptospiraceae</taxon>
        <taxon>Leptospira</taxon>
    </lineage>
</organism>
<geneLocation type="plasmid" evidence="1">
    <name>p2_L200901116</name>
</geneLocation>
<keyword evidence="1" id="KW-0614">Plasmid</keyword>
<proteinExistence type="predicted"/>
<name>A0A343US46_9LEPT</name>
<evidence type="ECO:0000313" key="1">
    <source>
        <dbReference type="EMBL" id="AVH81619.1"/>
    </source>
</evidence>